<dbReference type="HOGENOM" id="CLU_084507_0_0_1"/>
<name>W9XT10_9EURO</name>
<dbReference type="AlphaFoldDB" id="W9XT10"/>
<dbReference type="InterPro" id="IPR016024">
    <property type="entry name" value="ARM-type_fold"/>
</dbReference>
<evidence type="ECO:0000313" key="10">
    <source>
        <dbReference type="EMBL" id="EXJ80470.1"/>
    </source>
</evidence>
<evidence type="ECO:0000256" key="7">
    <source>
        <dbReference type="ARBA" id="ARBA00022845"/>
    </source>
</evidence>
<sequence length="207" mass="22694">MDPAMNSLLKWGIENSETTNHTSDEPAREPRGLSAEALRALMGGPSDADLMLEAMAIIQSSDPGVTHDAKMTAFDNFEQLIESLDNANNMEPLGLWTPLLSQLDSPVADLRRMAAWCLGTAVQNNVKAQERLLGLNGIERLCKMALDDEDEAARRKAVYALSSGIRNYQPAMNEAVKRLPKDIVGPDQVSATDMEVIDAIMGKLRER</sequence>
<evidence type="ECO:0000256" key="6">
    <source>
        <dbReference type="ARBA" id="ARBA00022737"/>
    </source>
</evidence>
<dbReference type="GO" id="GO:0006417">
    <property type="term" value="P:regulation of translation"/>
    <property type="evidence" value="ECO:0007669"/>
    <property type="project" value="UniProtKB-KW"/>
</dbReference>
<keyword evidence="5" id="KW-0963">Cytoplasm</keyword>
<proteinExistence type="inferred from homology"/>
<reference evidence="10 11" key="1">
    <citation type="submission" date="2013-03" db="EMBL/GenBank/DDBJ databases">
        <title>The Genome Sequence of Capronia coronata CBS 617.96.</title>
        <authorList>
            <consortium name="The Broad Institute Genomics Platform"/>
            <person name="Cuomo C."/>
            <person name="de Hoog S."/>
            <person name="Gorbushina A."/>
            <person name="Walker B."/>
            <person name="Young S.K."/>
            <person name="Zeng Q."/>
            <person name="Gargeya S."/>
            <person name="Fitzgerald M."/>
            <person name="Haas B."/>
            <person name="Abouelleil A."/>
            <person name="Allen A.W."/>
            <person name="Alvarado L."/>
            <person name="Arachchi H.M."/>
            <person name="Berlin A.M."/>
            <person name="Chapman S.B."/>
            <person name="Gainer-Dewar J."/>
            <person name="Goldberg J."/>
            <person name="Griggs A."/>
            <person name="Gujja S."/>
            <person name="Hansen M."/>
            <person name="Howarth C."/>
            <person name="Imamovic A."/>
            <person name="Ireland A."/>
            <person name="Larimer J."/>
            <person name="McCowan C."/>
            <person name="Murphy C."/>
            <person name="Pearson M."/>
            <person name="Poon T.W."/>
            <person name="Priest M."/>
            <person name="Roberts A."/>
            <person name="Saif S."/>
            <person name="Shea T."/>
            <person name="Sisk P."/>
            <person name="Sykes S."/>
            <person name="Wortman J."/>
            <person name="Nusbaum C."/>
            <person name="Birren B."/>
        </authorList>
    </citation>
    <scope>NUCLEOTIDE SEQUENCE [LARGE SCALE GENOMIC DNA]</scope>
    <source>
        <strain evidence="10 11">CBS 617.96</strain>
    </source>
</reference>
<dbReference type="GeneID" id="19163463"/>
<protein>
    <recommendedName>
        <fullName evidence="4">Hsp70 nucleotide exchange factor FES1</fullName>
    </recommendedName>
    <alternativeName>
        <fullName evidence="3">Hsp70 nucleotide exchange factor fes1</fullName>
    </alternativeName>
</protein>
<organism evidence="10 11">
    <name type="scientific">Capronia coronata CBS 617.96</name>
    <dbReference type="NCBI Taxonomy" id="1182541"/>
    <lineage>
        <taxon>Eukaryota</taxon>
        <taxon>Fungi</taxon>
        <taxon>Dikarya</taxon>
        <taxon>Ascomycota</taxon>
        <taxon>Pezizomycotina</taxon>
        <taxon>Eurotiomycetes</taxon>
        <taxon>Chaetothyriomycetidae</taxon>
        <taxon>Chaetothyriales</taxon>
        <taxon>Herpotrichiellaceae</taxon>
        <taxon>Capronia</taxon>
    </lineage>
</organism>
<evidence type="ECO:0000256" key="4">
    <source>
        <dbReference type="ARBA" id="ARBA00020719"/>
    </source>
</evidence>
<dbReference type="GO" id="GO:0000774">
    <property type="term" value="F:adenyl-nucleotide exchange factor activity"/>
    <property type="evidence" value="ECO:0007669"/>
    <property type="project" value="TreeGrafter"/>
</dbReference>
<keyword evidence="11" id="KW-1185">Reference proteome</keyword>
<dbReference type="InterPro" id="IPR050693">
    <property type="entry name" value="Hsp70_NEF-Inhibitors"/>
</dbReference>
<dbReference type="InterPro" id="IPR013918">
    <property type="entry name" value="Nucleotide_exch_fac_Fes1"/>
</dbReference>
<evidence type="ECO:0000256" key="8">
    <source>
        <dbReference type="ARBA" id="ARBA00024912"/>
    </source>
</evidence>
<accession>W9XT10</accession>
<comment type="caution">
    <text evidence="10">The sequence shown here is derived from an EMBL/GenBank/DDBJ whole genome shotgun (WGS) entry which is preliminary data.</text>
</comment>
<evidence type="ECO:0000256" key="3">
    <source>
        <dbReference type="ARBA" id="ARBA00015214"/>
    </source>
</evidence>
<evidence type="ECO:0000256" key="5">
    <source>
        <dbReference type="ARBA" id="ARBA00022490"/>
    </source>
</evidence>
<dbReference type="PANTHER" id="PTHR19316:SF18">
    <property type="entry name" value="HSP70-BINDING PROTEIN 1"/>
    <property type="match status" value="1"/>
</dbReference>
<keyword evidence="7" id="KW-0810">Translation regulation</keyword>
<evidence type="ECO:0000256" key="1">
    <source>
        <dbReference type="ARBA" id="ARBA00004496"/>
    </source>
</evidence>
<dbReference type="PANTHER" id="PTHR19316">
    <property type="entry name" value="PROTEIN FOLDING REGULATOR"/>
    <property type="match status" value="1"/>
</dbReference>
<dbReference type="Proteomes" id="UP000019484">
    <property type="component" value="Unassembled WGS sequence"/>
</dbReference>
<dbReference type="Pfam" id="PF08609">
    <property type="entry name" value="Fes1"/>
    <property type="match status" value="1"/>
</dbReference>
<dbReference type="SUPFAM" id="SSF48371">
    <property type="entry name" value="ARM repeat"/>
    <property type="match status" value="1"/>
</dbReference>
<dbReference type="eggNOG" id="KOG2160">
    <property type="taxonomic scope" value="Eukaryota"/>
</dbReference>
<evidence type="ECO:0000256" key="2">
    <source>
        <dbReference type="ARBA" id="ARBA00011045"/>
    </source>
</evidence>
<dbReference type="RefSeq" id="XP_007727664.1">
    <property type="nucleotide sequence ID" value="XM_007729474.1"/>
</dbReference>
<evidence type="ECO:0000259" key="9">
    <source>
        <dbReference type="Pfam" id="PF08609"/>
    </source>
</evidence>
<dbReference type="GO" id="GO:0005783">
    <property type="term" value="C:endoplasmic reticulum"/>
    <property type="evidence" value="ECO:0007669"/>
    <property type="project" value="TreeGrafter"/>
</dbReference>
<evidence type="ECO:0000313" key="11">
    <source>
        <dbReference type="Proteomes" id="UP000019484"/>
    </source>
</evidence>
<comment type="similarity">
    <text evidence="2">Belongs to the FES1 family.</text>
</comment>
<comment type="function">
    <text evidence="8">Functions as a nucleotide exchange factor (NEF) for Hsp70 chaperones which accelerates the release of ADP. Required for fully efficient Hsp70-mediated folding of proteins.</text>
</comment>
<keyword evidence="6" id="KW-0677">Repeat</keyword>
<dbReference type="EMBL" id="AMWN01000008">
    <property type="protein sequence ID" value="EXJ80470.1"/>
    <property type="molecule type" value="Genomic_DNA"/>
</dbReference>
<dbReference type="OrthoDB" id="10250458at2759"/>
<dbReference type="InterPro" id="IPR011989">
    <property type="entry name" value="ARM-like"/>
</dbReference>
<feature type="domain" description="Nucleotide exchange factor Fes1" evidence="9">
    <location>
        <begin position="5"/>
        <end position="90"/>
    </location>
</feature>
<gene>
    <name evidence="10" type="ORF">A1O1_08615</name>
</gene>
<dbReference type="Gene3D" id="1.25.10.10">
    <property type="entry name" value="Leucine-rich Repeat Variant"/>
    <property type="match status" value="1"/>
</dbReference>
<dbReference type="FunFam" id="1.25.10.10:FF:000434">
    <property type="entry name" value="Hsp70 nucleotide exchange factor fes1"/>
    <property type="match status" value="1"/>
</dbReference>
<comment type="subcellular location">
    <subcellularLocation>
        <location evidence="1">Cytoplasm</location>
    </subcellularLocation>
</comment>
<dbReference type="STRING" id="1182541.W9XT10"/>